<sequence>MTCQNNNVIYYIIWSTDTSVSFETILIILAKISDLHIVV</sequence>
<dbReference type="EMBL" id="BK016143">
    <property type="protein sequence ID" value="DAF98140.1"/>
    <property type="molecule type" value="Genomic_DNA"/>
</dbReference>
<protein>
    <submittedName>
        <fullName evidence="1">Uncharacterized protein</fullName>
    </submittedName>
</protein>
<organism evidence="1">
    <name type="scientific">Myoviridae sp. ctP6q2</name>
    <dbReference type="NCBI Taxonomy" id="2825096"/>
    <lineage>
        <taxon>Viruses</taxon>
        <taxon>Duplodnaviria</taxon>
        <taxon>Heunggongvirae</taxon>
        <taxon>Uroviricota</taxon>
        <taxon>Caudoviricetes</taxon>
    </lineage>
</organism>
<evidence type="ECO:0000313" key="1">
    <source>
        <dbReference type="EMBL" id="DAF98140.1"/>
    </source>
</evidence>
<accession>A0A8S5UUN1</accession>
<proteinExistence type="predicted"/>
<reference evidence="1" key="1">
    <citation type="journal article" date="2021" name="Proc. Natl. Acad. Sci. U.S.A.">
        <title>A Catalog of Tens of Thousands of Viruses from Human Metagenomes Reveals Hidden Associations with Chronic Diseases.</title>
        <authorList>
            <person name="Tisza M.J."/>
            <person name="Buck C.B."/>
        </authorList>
    </citation>
    <scope>NUCLEOTIDE SEQUENCE</scope>
    <source>
        <strain evidence="1">CtP6q2</strain>
    </source>
</reference>
<name>A0A8S5UUN1_9CAUD</name>